<keyword evidence="3" id="KW-1185">Reference proteome</keyword>
<dbReference type="OrthoDB" id="9862686at2"/>
<dbReference type="AlphaFoldDB" id="A0A4Q2U0V2"/>
<organism evidence="2 3">
    <name type="scientific">Lichenibacterium minor</name>
    <dbReference type="NCBI Taxonomy" id="2316528"/>
    <lineage>
        <taxon>Bacteria</taxon>
        <taxon>Pseudomonadati</taxon>
        <taxon>Pseudomonadota</taxon>
        <taxon>Alphaproteobacteria</taxon>
        <taxon>Hyphomicrobiales</taxon>
        <taxon>Lichenihabitantaceae</taxon>
        <taxon>Lichenibacterium</taxon>
    </lineage>
</organism>
<name>A0A4Q2U0V2_9HYPH</name>
<evidence type="ECO:0000313" key="3">
    <source>
        <dbReference type="Proteomes" id="UP000290759"/>
    </source>
</evidence>
<protein>
    <submittedName>
        <fullName evidence="2">Uncharacterized protein</fullName>
    </submittedName>
</protein>
<feature type="region of interest" description="Disordered" evidence="1">
    <location>
        <begin position="1"/>
        <end position="35"/>
    </location>
</feature>
<evidence type="ECO:0000313" key="2">
    <source>
        <dbReference type="EMBL" id="RYC30059.1"/>
    </source>
</evidence>
<comment type="caution">
    <text evidence="2">The sequence shown here is derived from an EMBL/GenBank/DDBJ whole genome shotgun (WGS) entry which is preliminary data.</text>
</comment>
<reference evidence="2 3" key="1">
    <citation type="submission" date="2018-12" db="EMBL/GenBank/DDBJ databases">
        <authorList>
            <person name="Grouzdev D.S."/>
            <person name="Krutkina M.S."/>
        </authorList>
    </citation>
    <scope>NUCLEOTIDE SEQUENCE [LARGE SCALE GENOMIC DNA]</scope>
    <source>
        <strain evidence="2 3">RmlP026</strain>
    </source>
</reference>
<sequence>MPWTATTDHDAVDSGATIRIDRGTSDSPPQNGEVVAVSHGTTGRITSLTVVSAAADRLELTDGRRNFELKPHAITKPDVLDGDGRYRDAWIVA</sequence>
<reference evidence="2 3" key="2">
    <citation type="submission" date="2019-02" db="EMBL/GenBank/DDBJ databases">
        <title>'Lichenibacterium ramalinii' gen. nov. sp. nov., 'Lichenibacterium minor' gen. nov. sp. nov.</title>
        <authorList>
            <person name="Pankratov T."/>
        </authorList>
    </citation>
    <scope>NUCLEOTIDE SEQUENCE [LARGE SCALE GENOMIC DNA]</scope>
    <source>
        <strain evidence="2 3">RmlP026</strain>
    </source>
</reference>
<proteinExistence type="predicted"/>
<dbReference type="EMBL" id="QYBB01000033">
    <property type="protein sequence ID" value="RYC30059.1"/>
    <property type="molecule type" value="Genomic_DNA"/>
</dbReference>
<gene>
    <name evidence="2" type="ORF">D3273_20815</name>
</gene>
<accession>A0A4Q2U0V2</accession>
<dbReference type="RefSeq" id="WP_129228818.1">
    <property type="nucleotide sequence ID" value="NZ_QYBB01000033.1"/>
</dbReference>
<dbReference type="Proteomes" id="UP000290759">
    <property type="component" value="Unassembled WGS sequence"/>
</dbReference>
<evidence type="ECO:0000256" key="1">
    <source>
        <dbReference type="SAM" id="MobiDB-lite"/>
    </source>
</evidence>